<proteinExistence type="predicted"/>
<evidence type="ECO:0000256" key="2">
    <source>
        <dbReference type="ARBA" id="ARBA00022475"/>
    </source>
</evidence>
<feature type="transmembrane region" description="Helical" evidence="8">
    <location>
        <begin position="100"/>
        <end position="121"/>
    </location>
</feature>
<feature type="transmembrane region" description="Helical" evidence="8">
    <location>
        <begin position="185"/>
        <end position="202"/>
    </location>
</feature>
<evidence type="ECO:0000256" key="3">
    <source>
        <dbReference type="ARBA" id="ARBA00022679"/>
    </source>
</evidence>
<sequence>MISIKLFLLGFIICLLLVPLVKKIAFVIGAVDIASGGRRIHSKDTPLLGGLSIYIAFAVVSLFFTGEFDKLKFIIVISALPIVVGGILDDIYEIRPLYKIMFQLAGAVMLIVMGVKIQLLTNPFGTGDQFFSLQYLSIPITILWIIGVTNAFNLIDGLDGLCGGVAFISSLSIFFMSILNGRPMVAALTIILCGSILGFLMFNFHPATIFLGDTGSQLLGFLLAAISMVGTVKSATAFAVAVPILALGIPIYDTLFAMIRRKVNGKPILQADKGHFHHRLLDLGLSQVQAVVIIYIISGILGIVSIIALEVSSTNSYIILATVMAAIVLIGWKVGFFKSKE</sequence>
<evidence type="ECO:0000256" key="8">
    <source>
        <dbReference type="SAM" id="Phobius"/>
    </source>
</evidence>
<feature type="transmembrane region" description="Helical" evidence="8">
    <location>
        <begin position="133"/>
        <end position="154"/>
    </location>
</feature>
<protein>
    <submittedName>
        <fullName evidence="9">Glycosyl transferase, family 4, conserved region</fullName>
    </submittedName>
</protein>
<feature type="binding site" evidence="7">
    <location>
        <position position="153"/>
    </location>
    <ligand>
        <name>Mg(2+)</name>
        <dbReference type="ChEBI" id="CHEBI:18420"/>
    </ligand>
</feature>
<dbReference type="CDD" id="cd06853">
    <property type="entry name" value="GT_WecA_like"/>
    <property type="match status" value="1"/>
</dbReference>
<keyword evidence="7" id="KW-0479">Metal-binding</keyword>
<comment type="subcellular location">
    <subcellularLocation>
        <location evidence="1">Cell membrane</location>
        <topology evidence="1">Multi-pass membrane protein</topology>
    </subcellularLocation>
</comment>
<dbReference type="PANTHER" id="PTHR22926:SF3">
    <property type="entry name" value="UNDECAPRENYL-PHOSPHATE ALPHA-N-ACETYLGLUCOSAMINYL 1-PHOSPHATE TRANSFERASE"/>
    <property type="match status" value="1"/>
</dbReference>
<evidence type="ECO:0000256" key="6">
    <source>
        <dbReference type="ARBA" id="ARBA00023136"/>
    </source>
</evidence>
<dbReference type="RefSeq" id="WP_010075845.1">
    <property type="nucleotide sequence ID" value="NC_014393.1"/>
</dbReference>
<feature type="transmembrane region" description="Helical" evidence="8">
    <location>
        <begin position="315"/>
        <end position="336"/>
    </location>
</feature>
<keyword evidence="6 8" id="KW-0472">Membrane</keyword>
<dbReference type="GO" id="GO:0044038">
    <property type="term" value="P:cell wall macromolecule biosynthetic process"/>
    <property type="evidence" value="ECO:0007669"/>
    <property type="project" value="TreeGrafter"/>
</dbReference>
<dbReference type="AlphaFoldDB" id="D9STL6"/>
<dbReference type="OrthoDB" id="9805475at2"/>
<name>D9STL6_CLOC7</name>
<feature type="transmembrane region" description="Helical" evidence="8">
    <location>
        <begin position="161"/>
        <end position="179"/>
    </location>
</feature>
<dbReference type="HOGENOM" id="CLU_023982_2_4_9"/>
<keyword evidence="7" id="KW-0460">Magnesium</keyword>
<gene>
    <name evidence="9" type="ordered locus">Clocel_3060</name>
</gene>
<dbReference type="PROSITE" id="PS01348">
    <property type="entry name" value="MRAY_2"/>
    <property type="match status" value="1"/>
</dbReference>
<evidence type="ECO:0000256" key="5">
    <source>
        <dbReference type="ARBA" id="ARBA00022989"/>
    </source>
</evidence>
<feature type="transmembrane region" description="Helical" evidence="8">
    <location>
        <begin position="71"/>
        <end position="88"/>
    </location>
</feature>
<evidence type="ECO:0000256" key="7">
    <source>
        <dbReference type="PIRSR" id="PIRSR600715-1"/>
    </source>
</evidence>
<dbReference type="GO" id="GO:0016780">
    <property type="term" value="F:phosphotransferase activity, for other substituted phosphate groups"/>
    <property type="evidence" value="ECO:0007669"/>
    <property type="project" value="InterPro"/>
</dbReference>
<feature type="transmembrane region" description="Helical" evidence="8">
    <location>
        <begin position="46"/>
        <end position="65"/>
    </location>
</feature>
<keyword evidence="4 8" id="KW-0812">Transmembrane</keyword>
<feature type="binding site" evidence="7">
    <location>
        <position position="213"/>
    </location>
    <ligand>
        <name>Mg(2+)</name>
        <dbReference type="ChEBI" id="CHEBI:18420"/>
    </ligand>
</feature>
<dbReference type="KEGG" id="ccb:Clocel_3060"/>
<reference evidence="9 10" key="1">
    <citation type="submission" date="2010-08" db="EMBL/GenBank/DDBJ databases">
        <title>Complete sequence of Clostridium cellulovorans 743B.</title>
        <authorList>
            <consortium name="US DOE Joint Genome Institute"/>
            <person name="Lucas S."/>
            <person name="Copeland A."/>
            <person name="Lapidus A."/>
            <person name="Cheng J.-F."/>
            <person name="Bruce D."/>
            <person name="Goodwin L."/>
            <person name="Pitluck S."/>
            <person name="Chertkov O."/>
            <person name="Detter J.C."/>
            <person name="Han C."/>
            <person name="Tapia R."/>
            <person name="Land M."/>
            <person name="Hauser L."/>
            <person name="Chang Y.-J."/>
            <person name="Jeffries C."/>
            <person name="Kyrpides N."/>
            <person name="Ivanova N."/>
            <person name="Mikhailova N."/>
            <person name="Hemme C.L."/>
            <person name="Woyke T."/>
        </authorList>
    </citation>
    <scope>NUCLEOTIDE SEQUENCE [LARGE SCALE GENOMIC DNA]</scope>
    <source>
        <strain evidence="10">ATCC 35296 / DSM 3052 / OCM 3 / 743B</strain>
    </source>
</reference>
<dbReference type="eggNOG" id="COG0472">
    <property type="taxonomic scope" value="Bacteria"/>
</dbReference>
<dbReference type="InterPro" id="IPR018480">
    <property type="entry name" value="PNAcMuramoyl-5peptid_Trfase_CS"/>
</dbReference>
<feature type="transmembrane region" description="Helical" evidence="8">
    <location>
        <begin position="6"/>
        <end position="34"/>
    </location>
</feature>
<dbReference type="EMBL" id="CP002160">
    <property type="protein sequence ID" value="ADL52750.1"/>
    <property type="molecule type" value="Genomic_DNA"/>
</dbReference>
<dbReference type="GO" id="GO:0046872">
    <property type="term" value="F:metal ion binding"/>
    <property type="evidence" value="ECO:0007669"/>
    <property type="project" value="UniProtKB-KW"/>
</dbReference>
<organism evidence="9 10">
    <name type="scientific">Clostridium cellulovorans (strain ATCC 35296 / DSM 3052 / OCM 3 / 743B)</name>
    <dbReference type="NCBI Taxonomy" id="573061"/>
    <lineage>
        <taxon>Bacteria</taxon>
        <taxon>Bacillati</taxon>
        <taxon>Bacillota</taxon>
        <taxon>Clostridia</taxon>
        <taxon>Eubacteriales</taxon>
        <taxon>Clostridiaceae</taxon>
        <taxon>Clostridium</taxon>
    </lineage>
</organism>
<feature type="transmembrane region" description="Helical" evidence="8">
    <location>
        <begin position="280"/>
        <end position="309"/>
    </location>
</feature>
<dbReference type="PANTHER" id="PTHR22926">
    <property type="entry name" value="PHOSPHO-N-ACETYLMURAMOYL-PENTAPEPTIDE-TRANSFERASE"/>
    <property type="match status" value="1"/>
</dbReference>
<dbReference type="STRING" id="573061.Clocel_3060"/>
<feature type="transmembrane region" description="Helical" evidence="8">
    <location>
        <begin position="235"/>
        <end position="259"/>
    </location>
</feature>
<comment type="cofactor">
    <cofactor evidence="7">
        <name>Mg(2+)</name>
        <dbReference type="ChEBI" id="CHEBI:18420"/>
    </cofactor>
</comment>
<evidence type="ECO:0000256" key="4">
    <source>
        <dbReference type="ARBA" id="ARBA00022692"/>
    </source>
</evidence>
<keyword evidence="10" id="KW-1185">Reference proteome</keyword>
<dbReference type="GO" id="GO:0009103">
    <property type="term" value="P:lipopolysaccharide biosynthetic process"/>
    <property type="evidence" value="ECO:0007669"/>
    <property type="project" value="TreeGrafter"/>
</dbReference>
<dbReference type="Pfam" id="PF00953">
    <property type="entry name" value="Glycos_transf_4"/>
    <property type="match status" value="1"/>
</dbReference>
<keyword evidence="2" id="KW-1003">Cell membrane</keyword>
<dbReference type="InterPro" id="IPR000715">
    <property type="entry name" value="Glycosyl_transferase_4"/>
</dbReference>
<dbReference type="GO" id="GO:0071555">
    <property type="term" value="P:cell wall organization"/>
    <property type="evidence" value="ECO:0007669"/>
    <property type="project" value="TreeGrafter"/>
</dbReference>
<accession>D9STL6</accession>
<dbReference type="GO" id="GO:0005886">
    <property type="term" value="C:plasma membrane"/>
    <property type="evidence" value="ECO:0007669"/>
    <property type="project" value="UniProtKB-SubCell"/>
</dbReference>
<evidence type="ECO:0000313" key="10">
    <source>
        <dbReference type="Proteomes" id="UP000002730"/>
    </source>
</evidence>
<dbReference type="Proteomes" id="UP000002730">
    <property type="component" value="Chromosome"/>
</dbReference>
<evidence type="ECO:0000313" key="9">
    <source>
        <dbReference type="EMBL" id="ADL52750.1"/>
    </source>
</evidence>
<feature type="transmembrane region" description="Helical" evidence="8">
    <location>
        <begin position="209"/>
        <end position="229"/>
    </location>
</feature>
<keyword evidence="5 8" id="KW-1133">Transmembrane helix</keyword>
<keyword evidence="3 9" id="KW-0808">Transferase</keyword>
<evidence type="ECO:0000256" key="1">
    <source>
        <dbReference type="ARBA" id="ARBA00004651"/>
    </source>
</evidence>